<organism evidence="1 4">
    <name type="scientific">Phascolarctobacterium faecium</name>
    <dbReference type="NCBI Taxonomy" id="33025"/>
    <lineage>
        <taxon>Bacteria</taxon>
        <taxon>Bacillati</taxon>
        <taxon>Bacillota</taxon>
        <taxon>Negativicutes</taxon>
        <taxon>Acidaminococcales</taxon>
        <taxon>Acidaminococcaceae</taxon>
        <taxon>Phascolarctobacterium</taxon>
    </lineage>
</organism>
<keyword evidence="3" id="KW-1185">Reference proteome</keyword>
<evidence type="ECO:0000313" key="2">
    <source>
        <dbReference type="EMBL" id="MTU03994.1"/>
    </source>
</evidence>
<accession>A0A7X3BV94</accession>
<dbReference type="EMBL" id="WNBW01000003">
    <property type="protein sequence ID" value="MTU03994.1"/>
    <property type="molecule type" value="Genomic_DNA"/>
</dbReference>
<dbReference type="OrthoDB" id="1633695at2"/>
<protein>
    <submittedName>
        <fullName evidence="1">Uncharacterized protein</fullName>
    </submittedName>
</protein>
<evidence type="ECO:0000313" key="3">
    <source>
        <dbReference type="Proteomes" id="UP000443070"/>
    </source>
</evidence>
<proteinExistence type="predicted"/>
<dbReference type="Proteomes" id="UP000484547">
    <property type="component" value="Unassembled WGS sequence"/>
</dbReference>
<name>A0A7X3BV94_9FIRM</name>
<sequence>MGQPKITEIEAQLGEWEFLKELPQEIDGFKLTMGQGIDGQILTIASYSNEAMHSKLDLIYTSETFDYVPVKTIGMHTFRDIRYFCRDRDKFAKMMNEKLPELLADVNREKKHQMGTLIEEAGLLNWAYTGKLPQKIGAFELYITPDNPIDYINGSTLFIDYSDFEHGNQLVFFYNSFRDEFFAETKKRFMTGITHEFDCRNLKDLENLLDNNLEQALQKLGKA</sequence>
<evidence type="ECO:0000313" key="1">
    <source>
        <dbReference type="EMBL" id="MTT75932.1"/>
    </source>
</evidence>
<reference evidence="3 4" key="1">
    <citation type="journal article" date="2019" name="Nat. Med.">
        <title>A library of human gut bacterial isolates paired with longitudinal multiomics data enables mechanistic microbiome research.</title>
        <authorList>
            <person name="Poyet M."/>
            <person name="Groussin M."/>
            <person name="Gibbons S.M."/>
            <person name="Avila-Pacheco J."/>
            <person name="Jiang X."/>
            <person name="Kearney S.M."/>
            <person name="Perrotta A.R."/>
            <person name="Berdy B."/>
            <person name="Zhao S."/>
            <person name="Lieberman T.D."/>
            <person name="Swanson P.K."/>
            <person name="Smith M."/>
            <person name="Roesemann S."/>
            <person name="Alexander J.E."/>
            <person name="Rich S.A."/>
            <person name="Livny J."/>
            <person name="Vlamakis H."/>
            <person name="Clish C."/>
            <person name="Bullock K."/>
            <person name="Deik A."/>
            <person name="Scott J."/>
            <person name="Pierce K.A."/>
            <person name="Xavier R.J."/>
            <person name="Alm E.J."/>
        </authorList>
    </citation>
    <scope>NUCLEOTIDE SEQUENCE [LARGE SCALE GENOMIC DNA]</scope>
    <source>
        <strain evidence="1 4">BIOML-A13</strain>
        <strain evidence="2 3">BIOML-A3</strain>
    </source>
</reference>
<gene>
    <name evidence="1" type="ORF">GMD11_06605</name>
    <name evidence="2" type="ORF">GMD18_06250</name>
</gene>
<comment type="caution">
    <text evidence="1">The sequence shown here is derived from an EMBL/GenBank/DDBJ whole genome shotgun (WGS) entry which is preliminary data.</text>
</comment>
<evidence type="ECO:0000313" key="4">
    <source>
        <dbReference type="Proteomes" id="UP000484547"/>
    </source>
</evidence>
<dbReference type="RefSeq" id="WP_155163956.1">
    <property type="nucleotide sequence ID" value="NZ_CAUDCT010000003.1"/>
</dbReference>
<dbReference type="EMBL" id="WNBM01000003">
    <property type="protein sequence ID" value="MTT75932.1"/>
    <property type="molecule type" value="Genomic_DNA"/>
</dbReference>
<dbReference type="AlphaFoldDB" id="A0A7X3BV94"/>
<dbReference type="Proteomes" id="UP000443070">
    <property type="component" value="Unassembled WGS sequence"/>
</dbReference>